<accession>A0A1C7M3C2</accession>
<proteinExistence type="predicted"/>
<keyword evidence="1" id="KW-0812">Transmembrane</keyword>
<protein>
    <submittedName>
        <fullName evidence="2">Uncharacterized protein</fullName>
    </submittedName>
</protein>
<reference evidence="2 3" key="1">
    <citation type="submission" date="2016-03" db="EMBL/GenBank/DDBJ databases">
        <title>Whole genome sequencing of Grifola frondosa 9006-11.</title>
        <authorList>
            <person name="Min B."/>
            <person name="Park H."/>
            <person name="Kim J.-G."/>
            <person name="Cho H."/>
            <person name="Oh Y.-L."/>
            <person name="Kong W.-S."/>
            <person name="Choi I.-G."/>
        </authorList>
    </citation>
    <scope>NUCLEOTIDE SEQUENCE [LARGE SCALE GENOMIC DNA]</scope>
    <source>
        <strain evidence="2 3">9006-11</strain>
    </source>
</reference>
<name>A0A1C7M3C2_GRIFR</name>
<evidence type="ECO:0000313" key="3">
    <source>
        <dbReference type="Proteomes" id="UP000092993"/>
    </source>
</evidence>
<organism evidence="2 3">
    <name type="scientific">Grifola frondosa</name>
    <name type="common">Maitake</name>
    <name type="synonym">Polyporus frondosus</name>
    <dbReference type="NCBI Taxonomy" id="5627"/>
    <lineage>
        <taxon>Eukaryota</taxon>
        <taxon>Fungi</taxon>
        <taxon>Dikarya</taxon>
        <taxon>Basidiomycota</taxon>
        <taxon>Agaricomycotina</taxon>
        <taxon>Agaricomycetes</taxon>
        <taxon>Polyporales</taxon>
        <taxon>Grifolaceae</taxon>
        <taxon>Grifola</taxon>
    </lineage>
</organism>
<evidence type="ECO:0000256" key="1">
    <source>
        <dbReference type="SAM" id="Phobius"/>
    </source>
</evidence>
<keyword evidence="1" id="KW-1133">Transmembrane helix</keyword>
<sequence>MIRSCSLASSMCTVSSMYWIVFVFAPVFSCPGRGGGFNHELSFCDVRSKTWSCRHVELHNVHHESGLLHPTARASSATVKVAVVVDTLFKNAESKVEVVVRKEPWILLHVGKEGLMGTMRENFEALIYCNKALAQAVPVRT</sequence>
<dbReference type="AlphaFoldDB" id="A0A1C7M3C2"/>
<keyword evidence="3" id="KW-1185">Reference proteome</keyword>
<keyword evidence="1" id="KW-0472">Membrane</keyword>
<dbReference type="EMBL" id="LUGG01000011">
    <property type="protein sequence ID" value="OBZ71248.1"/>
    <property type="molecule type" value="Genomic_DNA"/>
</dbReference>
<dbReference type="Proteomes" id="UP000092993">
    <property type="component" value="Unassembled WGS sequence"/>
</dbReference>
<feature type="transmembrane region" description="Helical" evidence="1">
    <location>
        <begin position="7"/>
        <end position="28"/>
    </location>
</feature>
<comment type="caution">
    <text evidence="2">The sequence shown here is derived from an EMBL/GenBank/DDBJ whole genome shotgun (WGS) entry which is preliminary data.</text>
</comment>
<gene>
    <name evidence="2" type="ORF">A0H81_08550</name>
</gene>
<evidence type="ECO:0000313" key="2">
    <source>
        <dbReference type="EMBL" id="OBZ71248.1"/>
    </source>
</evidence>